<evidence type="ECO:0000313" key="2">
    <source>
        <dbReference type="Proteomes" id="UP000824232"/>
    </source>
</evidence>
<evidence type="ECO:0008006" key="3">
    <source>
        <dbReference type="Google" id="ProtNLM"/>
    </source>
</evidence>
<reference evidence="1" key="2">
    <citation type="journal article" date="2021" name="PeerJ">
        <title>Extensive microbial diversity within the chicken gut microbiome revealed by metagenomics and culture.</title>
        <authorList>
            <person name="Gilroy R."/>
            <person name="Ravi A."/>
            <person name="Getino M."/>
            <person name="Pursley I."/>
            <person name="Horton D.L."/>
            <person name="Alikhan N.F."/>
            <person name="Baker D."/>
            <person name="Gharbi K."/>
            <person name="Hall N."/>
            <person name="Watson M."/>
            <person name="Adriaenssens E.M."/>
            <person name="Foster-Nyarko E."/>
            <person name="Jarju S."/>
            <person name="Secka A."/>
            <person name="Antonio M."/>
            <person name="Oren A."/>
            <person name="Chaudhuri R.R."/>
            <person name="La Ragione R."/>
            <person name="Hildebrand F."/>
            <person name="Pallen M.J."/>
        </authorList>
    </citation>
    <scope>NUCLEOTIDE SEQUENCE</scope>
    <source>
        <strain evidence="1">CHK184-20233</strain>
    </source>
</reference>
<protein>
    <recommendedName>
        <fullName evidence="3">Toxin</fullName>
    </recommendedName>
</protein>
<accession>A0A9D1DSR8</accession>
<evidence type="ECO:0000313" key="1">
    <source>
        <dbReference type="EMBL" id="HIR58425.1"/>
    </source>
</evidence>
<sequence length="106" mass="12438">MDVTAIIYLLHKSVSNKDYDFVPTAKNRNSRRKYGLTLYDIEDFLKSITEEDLVSGPEIDRDMPSEKVYIFMKEIITGVTFYVKIKKDSKVTYDRIKILSCHEAEY</sequence>
<name>A0A9D1DSR8_9FIRM</name>
<organism evidence="1 2">
    <name type="scientific">Candidatus Onthousia excrementipullorum</name>
    <dbReference type="NCBI Taxonomy" id="2840884"/>
    <lineage>
        <taxon>Bacteria</taxon>
        <taxon>Bacillati</taxon>
        <taxon>Bacillota</taxon>
        <taxon>Bacilli</taxon>
        <taxon>Candidatus Onthousia</taxon>
    </lineage>
</organism>
<proteinExistence type="predicted"/>
<dbReference type="Proteomes" id="UP000824232">
    <property type="component" value="Unassembled WGS sequence"/>
</dbReference>
<dbReference type="EMBL" id="DVHC01000003">
    <property type="protein sequence ID" value="HIR58425.1"/>
    <property type="molecule type" value="Genomic_DNA"/>
</dbReference>
<reference evidence="1" key="1">
    <citation type="submission" date="2020-10" db="EMBL/GenBank/DDBJ databases">
        <authorList>
            <person name="Gilroy R."/>
        </authorList>
    </citation>
    <scope>NUCLEOTIDE SEQUENCE</scope>
    <source>
        <strain evidence="1">CHK184-20233</strain>
    </source>
</reference>
<gene>
    <name evidence="1" type="ORF">IAB38_00075</name>
</gene>
<dbReference type="AlphaFoldDB" id="A0A9D1DSR8"/>
<comment type="caution">
    <text evidence="1">The sequence shown here is derived from an EMBL/GenBank/DDBJ whole genome shotgun (WGS) entry which is preliminary data.</text>
</comment>